<keyword evidence="4" id="KW-1185">Reference proteome</keyword>
<dbReference type="Gene3D" id="1.10.30.10">
    <property type="entry name" value="High mobility group box domain"/>
    <property type="match status" value="1"/>
</dbReference>
<reference evidence="3 4" key="1">
    <citation type="journal article" date="2019" name="PLoS Pathog.">
        <title>Genome sequence of the bovine parasite Schistosoma bovis Tanzania.</title>
        <authorList>
            <person name="Oey H."/>
            <person name="Zakrzewski M."/>
            <person name="Gobert G."/>
            <person name="Gravermann K."/>
            <person name="Stoye J."/>
            <person name="Jones M."/>
            <person name="Mcmanus D."/>
            <person name="Krause L."/>
        </authorList>
    </citation>
    <scope>NUCLEOTIDE SEQUENCE [LARGE SCALE GENOMIC DNA]</scope>
    <source>
        <strain evidence="3 4">TAN1997</strain>
    </source>
</reference>
<dbReference type="EMBL" id="QMKO01003098">
    <property type="protein sequence ID" value="RTG81886.1"/>
    <property type="molecule type" value="Genomic_DNA"/>
</dbReference>
<feature type="compositionally biased region" description="Low complexity" evidence="1">
    <location>
        <begin position="462"/>
        <end position="481"/>
    </location>
</feature>
<evidence type="ECO:0000313" key="4">
    <source>
        <dbReference type="Proteomes" id="UP000290809"/>
    </source>
</evidence>
<organism evidence="3 4">
    <name type="scientific">Schistosoma bovis</name>
    <name type="common">Blood fluke</name>
    <dbReference type="NCBI Taxonomy" id="6184"/>
    <lineage>
        <taxon>Eukaryota</taxon>
        <taxon>Metazoa</taxon>
        <taxon>Spiralia</taxon>
        <taxon>Lophotrochozoa</taxon>
        <taxon>Platyhelminthes</taxon>
        <taxon>Trematoda</taxon>
        <taxon>Digenea</taxon>
        <taxon>Strigeidida</taxon>
        <taxon>Schistosomatoidea</taxon>
        <taxon>Schistosomatidae</taxon>
        <taxon>Schistosoma</taxon>
    </lineage>
</organism>
<sequence>EYSGFLYQTAGLILFMASKKCMPLITNYKSDDSSLDDGDADCDDIFNSLTENSPNNALDEDDQPLSNFRPLHSSQNDFLKSLTVMQPSKNDSSIGSFKQQLTSTEDSVLPNISDSEDSDSFSSSTDEEFKKLVDTSSSLPVTELLRSKQFTLMYSDKNYQKGKSDRIINIGYSQFFQEIQSAIKYEQPNASFHDICQLVDERWNQLSKIEKKEYKKHSVGSMESQKMTSLSKCRSKLLSLVSHLCLILIYEYKKHSVGSMESQKMTSLSKCRSKLLSLEYKKHSVGSMESQKMTSLSKCRSKLLSLLSEDNKQCCNPTCKNPVSYDPRWNGQYCSTKCVGEHCQLTFIDWCNNKRYDGKILNDTLYTVQRIPVMSPVETNMMSIKSSTHKNDNTVINTSINTTTMTTTTMTTTTTTSGTTDNNNRDIMIDSSDCVSVSLKRKPLFESLRSEQFNTQSVLIRSSNTSSPSSTGPTSNLTLSL</sequence>
<dbReference type="Pfam" id="PF00505">
    <property type="entry name" value="HMG_box"/>
    <property type="match status" value="1"/>
</dbReference>
<feature type="non-terminal residue" evidence="3">
    <location>
        <position position="1"/>
    </location>
</feature>
<protein>
    <recommendedName>
        <fullName evidence="2">HMG box domain-containing protein</fullName>
    </recommendedName>
</protein>
<feature type="region of interest" description="Disordered" evidence="1">
    <location>
        <begin position="459"/>
        <end position="481"/>
    </location>
</feature>
<feature type="region of interest" description="Disordered" evidence="1">
    <location>
        <begin position="105"/>
        <end position="124"/>
    </location>
</feature>
<dbReference type="STRING" id="6184.A0A430Q2H1"/>
<dbReference type="AlphaFoldDB" id="A0A430Q2H1"/>
<accession>A0A430Q2H1</accession>
<comment type="caution">
    <text evidence="3">The sequence shown here is derived from an EMBL/GenBank/DDBJ whole genome shotgun (WGS) entry which is preliminary data.</text>
</comment>
<gene>
    <name evidence="3" type="ORF">DC041_0005229</name>
</gene>
<evidence type="ECO:0000256" key="1">
    <source>
        <dbReference type="SAM" id="MobiDB-lite"/>
    </source>
</evidence>
<dbReference type="Proteomes" id="UP000290809">
    <property type="component" value="Unassembled WGS sequence"/>
</dbReference>
<dbReference type="InterPro" id="IPR036910">
    <property type="entry name" value="HMG_box_dom_sf"/>
</dbReference>
<evidence type="ECO:0000313" key="3">
    <source>
        <dbReference type="EMBL" id="RTG81886.1"/>
    </source>
</evidence>
<dbReference type="InterPro" id="IPR009071">
    <property type="entry name" value="HMG_box_dom"/>
</dbReference>
<feature type="domain" description="HMG box" evidence="2">
    <location>
        <begin position="172"/>
        <end position="217"/>
    </location>
</feature>
<proteinExistence type="predicted"/>
<name>A0A430Q2H1_SCHBO</name>
<dbReference type="SUPFAM" id="SSF47095">
    <property type="entry name" value="HMG-box"/>
    <property type="match status" value="1"/>
</dbReference>
<evidence type="ECO:0000259" key="2">
    <source>
        <dbReference type="Pfam" id="PF00505"/>
    </source>
</evidence>